<dbReference type="PROSITE" id="PS51257">
    <property type="entry name" value="PROKAR_LIPOPROTEIN"/>
    <property type="match status" value="1"/>
</dbReference>
<proteinExistence type="predicted"/>
<dbReference type="GO" id="GO:0000774">
    <property type="term" value="F:adenyl-nucleotide exchange factor activity"/>
    <property type="evidence" value="ECO:0007669"/>
    <property type="project" value="InterPro"/>
</dbReference>
<dbReference type="Gene3D" id="2.30.22.10">
    <property type="entry name" value="Head domain of nucleotide exchange factor GrpE"/>
    <property type="match status" value="1"/>
</dbReference>
<feature type="transmembrane region" description="Helical" evidence="3">
    <location>
        <begin position="105"/>
        <end position="126"/>
    </location>
</feature>
<keyword evidence="3" id="KW-0812">Transmembrane</keyword>
<comment type="caution">
    <text evidence="4">The sequence shown here is derived from an EMBL/GenBank/DDBJ whole genome shotgun (WGS) entry which is preliminary data.</text>
</comment>
<evidence type="ECO:0000256" key="2">
    <source>
        <dbReference type="SAM" id="MobiDB-lite"/>
    </source>
</evidence>
<dbReference type="RefSeq" id="WP_204066859.1">
    <property type="nucleotide sequence ID" value="NZ_BOOJ01000046.1"/>
</dbReference>
<feature type="region of interest" description="Disordered" evidence="2">
    <location>
        <begin position="24"/>
        <end position="95"/>
    </location>
</feature>
<dbReference type="Proteomes" id="UP000619788">
    <property type="component" value="Unassembled WGS sequence"/>
</dbReference>
<reference evidence="4 5" key="1">
    <citation type="submission" date="2021-01" db="EMBL/GenBank/DDBJ databases">
        <title>Whole genome shotgun sequence of Planobispora siamensis NBRC 107568.</title>
        <authorList>
            <person name="Komaki H."/>
            <person name="Tamura T."/>
        </authorList>
    </citation>
    <scope>NUCLEOTIDE SEQUENCE [LARGE SCALE GENOMIC DNA]</scope>
    <source>
        <strain evidence="4 5">NBRC 107568</strain>
    </source>
</reference>
<feature type="compositionally biased region" description="Low complexity" evidence="2">
    <location>
        <begin position="202"/>
        <end position="230"/>
    </location>
</feature>
<dbReference type="Pfam" id="PF01025">
    <property type="entry name" value="GrpE"/>
    <property type="match status" value="1"/>
</dbReference>
<dbReference type="InterPro" id="IPR009012">
    <property type="entry name" value="GrpE_head"/>
</dbReference>
<gene>
    <name evidence="4" type="ORF">Psi01_53690</name>
</gene>
<keyword evidence="3" id="KW-1133">Transmembrane helix</keyword>
<feature type="compositionally biased region" description="Gly residues" evidence="2">
    <location>
        <begin position="25"/>
        <end position="37"/>
    </location>
</feature>
<dbReference type="AlphaFoldDB" id="A0A8J3SK55"/>
<dbReference type="GO" id="GO:0006457">
    <property type="term" value="P:protein folding"/>
    <property type="evidence" value="ECO:0007669"/>
    <property type="project" value="InterPro"/>
</dbReference>
<name>A0A8J3SK55_9ACTN</name>
<feature type="region of interest" description="Disordered" evidence="2">
    <location>
        <begin position="134"/>
        <end position="252"/>
    </location>
</feature>
<protein>
    <recommendedName>
        <fullName evidence="6">GrpE protein</fullName>
    </recommendedName>
</protein>
<evidence type="ECO:0000313" key="5">
    <source>
        <dbReference type="Proteomes" id="UP000619788"/>
    </source>
</evidence>
<feature type="compositionally biased region" description="Low complexity" evidence="2">
    <location>
        <begin position="134"/>
        <end position="187"/>
    </location>
</feature>
<dbReference type="SUPFAM" id="SSF51064">
    <property type="entry name" value="Head domain of nucleotide exchange factor GrpE"/>
    <property type="match status" value="1"/>
</dbReference>
<evidence type="ECO:0000256" key="3">
    <source>
        <dbReference type="SAM" id="Phobius"/>
    </source>
</evidence>
<keyword evidence="1" id="KW-0143">Chaperone</keyword>
<keyword evidence="3" id="KW-0472">Membrane</keyword>
<dbReference type="PRINTS" id="PR00773">
    <property type="entry name" value="GRPEPROTEIN"/>
</dbReference>
<keyword evidence="5" id="KW-1185">Reference proteome</keyword>
<dbReference type="InterPro" id="IPR000740">
    <property type="entry name" value="GrpE"/>
</dbReference>
<organism evidence="4 5">
    <name type="scientific">Planobispora siamensis</name>
    <dbReference type="NCBI Taxonomy" id="936338"/>
    <lineage>
        <taxon>Bacteria</taxon>
        <taxon>Bacillati</taxon>
        <taxon>Actinomycetota</taxon>
        <taxon>Actinomycetes</taxon>
        <taxon>Streptosporangiales</taxon>
        <taxon>Streptosporangiaceae</taxon>
        <taxon>Planobispora</taxon>
    </lineage>
</organism>
<feature type="compositionally biased region" description="Pro residues" evidence="2">
    <location>
        <begin position="188"/>
        <end position="201"/>
    </location>
</feature>
<dbReference type="GO" id="GO:0042803">
    <property type="term" value="F:protein homodimerization activity"/>
    <property type="evidence" value="ECO:0007669"/>
    <property type="project" value="InterPro"/>
</dbReference>
<evidence type="ECO:0008006" key="6">
    <source>
        <dbReference type="Google" id="ProtNLM"/>
    </source>
</evidence>
<dbReference type="EMBL" id="BOOJ01000046">
    <property type="protein sequence ID" value="GIH94739.1"/>
    <property type="molecule type" value="Genomic_DNA"/>
</dbReference>
<dbReference type="GO" id="GO:0051087">
    <property type="term" value="F:protein-folding chaperone binding"/>
    <property type="evidence" value="ECO:0007669"/>
    <property type="project" value="InterPro"/>
</dbReference>
<accession>A0A8J3SK55</accession>
<evidence type="ECO:0000313" key="4">
    <source>
        <dbReference type="EMBL" id="GIH94739.1"/>
    </source>
</evidence>
<evidence type="ECO:0000256" key="1">
    <source>
        <dbReference type="ARBA" id="ARBA00023186"/>
    </source>
</evidence>
<sequence length="384" mass="38014">MRDRRVLLAMLLLGGLALTGCGSVESGGGAAGSGGGAAATATQSSPPEPESRDKGAVRPLQPKDGPEERSGESGAAQEPGGSGAAETAEGPVTRQAPGPFGLPPLLLALVLAALGIVVVVIGVLLWRRDRTAAPAAPAAWQGGPAGPVSSGPGAPSSGPGTLPSGPGAPAGRPAPAGSGASPARSAAAPPPAPPGAAPVTPPGSAAPSGSAAPVAGSGVPSAPPSESATPPGAPMSSQPPAVPHPGPDPLQDVLRQVAGSGISQALTQQVERLFADGTPGRETLVETCIDYWDQIAERHPQLAGTLLDGLNRAGVRQIVADGQRFDPRLHEAFGTEPTDRPELHDVVAETVKQGYADGDRVLRVPQVAVYRYEPPAAPQPEAAP</sequence>